<organism evidence="2 3">
    <name type="scientific">Tulasnella calospora MUT 4182</name>
    <dbReference type="NCBI Taxonomy" id="1051891"/>
    <lineage>
        <taxon>Eukaryota</taxon>
        <taxon>Fungi</taxon>
        <taxon>Dikarya</taxon>
        <taxon>Basidiomycota</taxon>
        <taxon>Agaricomycotina</taxon>
        <taxon>Agaricomycetes</taxon>
        <taxon>Cantharellales</taxon>
        <taxon>Tulasnellaceae</taxon>
        <taxon>Tulasnella</taxon>
    </lineage>
</organism>
<dbReference type="OrthoDB" id="3250493at2759"/>
<dbReference type="AlphaFoldDB" id="A0A0C3QIY0"/>
<reference evidence="2 3" key="1">
    <citation type="submission" date="2014-04" db="EMBL/GenBank/DDBJ databases">
        <authorList>
            <consortium name="DOE Joint Genome Institute"/>
            <person name="Kuo A."/>
            <person name="Girlanda M."/>
            <person name="Perotto S."/>
            <person name="Kohler A."/>
            <person name="Nagy L.G."/>
            <person name="Floudas D."/>
            <person name="Copeland A."/>
            <person name="Barry K.W."/>
            <person name="Cichocki N."/>
            <person name="Veneault-Fourrey C."/>
            <person name="LaButti K."/>
            <person name="Lindquist E.A."/>
            <person name="Lipzen A."/>
            <person name="Lundell T."/>
            <person name="Morin E."/>
            <person name="Murat C."/>
            <person name="Sun H."/>
            <person name="Tunlid A."/>
            <person name="Henrissat B."/>
            <person name="Grigoriev I.V."/>
            <person name="Hibbett D.S."/>
            <person name="Martin F."/>
            <person name="Nordberg H.P."/>
            <person name="Cantor M.N."/>
            <person name="Hua S.X."/>
        </authorList>
    </citation>
    <scope>NUCLEOTIDE SEQUENCE [LARGE SCALE GENOMIC DNA]</scope>
    <source>
        <strain evidence="2 3">MUT 4182</strain>
    </source>
</reference>
<feature type="compositionally biased region" description="Gly residues" evidence="1">
    <location>
        <begin position="214"/>
        <end position="237"/>
    </location>
</feature>
<proteinExistence type="predicted"/>
<name>A0A0C3QIY0_9AGAM</name>
<dbReference type="HOGENOM" id="CLU_1134265_0_0_1"/>
<feature type="region of interest" description="Disordered" evidence="1">
    <location>
        <begin position="189"/>
        <end position="245"/>
    </location>
</feature>
<feature type="compositionally biased region" description="Basic and acidic residues" evidence="1">
    <location>
        <begin position="196"/>
        <end position="213"/>
    </location>
</feature>
<feature type="compositionally biased region" description="Low complexity" evidence="1">
    <location>
        <begin position="139"/>
        <end position="153"/>
    </location>
</feature>
<accession>A0A0C3QIY0</accession>
<evidence type="ECO:0000313" key="2">
    <source>
        <dbReference type="EMBL" id="KIO26009.1"/>
    </source>
</evidence>
<keyword evidence="3" id="KW-1185">Reference proteome</keyword>
<protein>
    <submittedName>
        <fullName evidence="2">Uncharacterized protein</fullName>
    </submittedName>
</protein>
<gene>
    <name evidence="2" type="ORF">M407DRAFT_24673</name>
</gene>
<reference evidence="3" key="2">
    <citation type="submission" date="2015-01" db="EMBL/GenBank/DDBJ databases">
        <title>Evolutionary Origins and Diversification of the Mycorrhizal Mutualists.</title>
        <authorList>
            <consortium name="DOE Joint Genome Institute"/>
            <consortium name="Mycorrhizal Genomics Consortium"/>
            <person name="Kohler A."/>
            <person name="Kuo A."/>
            <person name="Nagy L.G."/>
            <person name="Floudas D."/>
            <person name="Copeland A."/>
            <person name="Barry K.W."/>
            <person name="Cichocki N."/>
            <person name="Veneault-Fourrey C."/>
            <person name="LaButti K."/>
            <person name="Lindquist E.A."/>
            <person name="Lipzen A."/>
            <person name="Lundell T."/>
            <person name="Morin E."/>
            <person name="Murat C."/>
            <person name="Riley R."/>
            <person name="Ohm R."/>
            <person name="Sun H."/>
            <person name="Tunlid A."/>
            <person name="Henrissat B."/>
            <person name="Grigoriev I.V."/>
            <person name="Hibbett D.S."/>
            <person name="Martin F."/>
        </authorList>
    </citation>
    <scope>NUCLEOTIDE SEQUENCE [LARGE SCALE GENOMIC DNA]</scope>
    <source>
        <strain evidence="3">MUT 4182</strain>
    </source>
</reference>
<feature type="region of interest" description="Disordered" evidence="1">
    <location>
        <begin position="130"/>
        <end position="162"/>
    </location>
</feature>
<dbReference type="Proteomes" id="UP000054248">
    <property type="component" value="Unassembled WGS sequence"/>
</dbReference>
<evidence type="ECO:0000256" key="1">
    <source>
        <dbReference type="SAM" id="MobiDB-lite"/>
    </source>
</evidence>
<dbReference type="EMBL" id="KN823031">
    <property type="protein sequence ID" value="KIO26009.1"/>
    <property type="molecule type" value="Genomic_DNA"/>
</dbReference>
<sequence length="245" mass="26374">MSYPYTTYQYPQYTTVTTQQPRTIVVGSPTSAGLNRRTTVRTTAAPVNTLPQYSTGVPISRSPTQIRPQRTHFAPLPPAPQLRDVPVVTRSGSRSRRANTINAYPQASGADYSAYPTRSATINYGSRIIGSQAPYDTYPSTSSRSRRATSAPPVHHPLHPVKELEDFNVGSATSAGRLYDEPHLPFAYADFSAGGRDTRPRVQRAETYGDRYAGRGGTSSRGGGPSGSGHKGGGGGMFSWLVGHK</sequence>
<evidence type="ECO:0000313" key="3">
    <source>
        <dbReference type="Proteomes" id="UP000054248"/>
    </source>
</evidence>